<evidence type="ECO:0000256" key="4">
    <source>
        <dbReference type="ARBA" id="ARBA00023200"/>
    </source>
</evidence>
<evidence type="ECO:0000259" key="6">
    <source>
        <dbReference type="Pfam" id="PF00945"/>
    </source>
</evidence>
<evidence type="ECO:0000313" key="8">
    <source>
        <dbReference type="Proteomes" id="UP000267027"/>
    </source>
</evidence>
<dbReference type="Gene3D" id="1.10.3610.10">
    <property type="entry name" value="Nucleoprotein"/>
    <property type="match status" value="1"/>
</dbReference>
<keyword evidence="3" id="KW-0694">RNA-binding</keyword>
<dbReference type="WBParaSite" id="ACOC_0000842901-mRNA-1">
    <property type="protein sequence ID" value="ACOC_0000842901-mRNA-1"/>
    <property type="gene ID" value="ACOC_0000842901"/>
</dbReference>
<feature type="domain" description="Rhabdovirus nucleocapsid" evidence="6">
    <location>
        <begin position="3"/>
        <end position="227"/>
    </location>
</feature>
<dbReference type="InterPro" id="IPR035961">
    <property type="entry name" value="Rhabdovirus_nucleoprotein-like"/>
</dbReference>
<dbReference type="OrthoDB" id="6774217at2759"/>
<dbReference type="OMA" id="NKANSAF"/>
<keyword evidence="8" id="KW-1185">Reference proteome</keyword>
<keyword evidence="4" id="KW-1035">Host cytoplasm</keyword>
<keyword evidence="5" id="KW-0687">Ribonucleoprotein</keyword>
<organism evidence="9">
    <name type="scientific">Angiostrongylus costaricensis</name>
    <name type="common">Nematode worm</name>
    <dbReference type="NCBI Taxonomy" id="334426"/>
    <lineage>
        <taxon>Eukaryota</taxon>
        <taxon>Metazoa</taxon>
        <taxon>Ecdysozoa</taxon>
        <taxon>Nematoda</taxon>
        <taxon>Chromadorea</taxon>
        <taxon>Rhabditida</taxon>
        <taxon>Rhabditina</taxon>
        <taxon>Rhabditomorpha</taxon>
        <taxon>Strongyloidea</taxon>
        <taxon>Metastrongylidae</taxon>
        <taxon>Angiostrongylus</taxon>
    </lineage>
</organism>
<dbReference type="Gene3D" id="1.10.3570.10">
    <property type="entry name" value="Rhabdovirus nucleocapsid protein like domain"/>
    <property type="match status" value="1"/>
</dbReference>
<evidence type="ECO:0000256" key="1">
    <source>
        <dbReference type="ARBA" id="ARBA00004192"/>
    </source>
</evidence>
<accession>A0A0R3PS56</accession>
<evidence type="ECO:0000313" key="7">
    <source>
        <dbReference type="EMBL" id="VDM60015.1"/>
    </source>
</evidence>
<dbReference type="GO" id="GO:0003723">
    <property type="term" value="F:RNA binding"/>
    <property type="evidence" value="ECO:0007669"/>
    <property type="project" value="UniProtKB-KW"/>
</dbReference>
<protein>
    <submittedName>
        <fullName evidence="9">Nucleoprotein</fullName>
    </submittedName>
</protein>
<dbReference type="SUPFAM" id="SSF140809">
    <property type="entry name" value="Rhabdovirus nucleoprotein-like"/>
    <property type="match status" value="1"/>
</dbReference>
<reference evidence="9" key="1">
    <citation type="submission" date="2017-02" db="UniProtKB">
        <authorList>
            <consortium name="WormBaseParasite"/>
        </authorList>
    </citation>
    <scope>IDENTIFICATION</scope>
</reference>
<proteinExistence type="predicted"/>
<dbReference type="InterPro" id="IPR023331">
    <property type="entry name" value="Rhabdovirus_ncapsid_C"/>
</dbReference>
<sequence length="252" mass="28332">MLSKMKAKLEDDWTSYGIRIGAQGEEITPLHLVTVTEKRVPLSVKAISSNSTMTELGILAKCLMVCRVSLAPQAQSGCKTELTRRMLQIFSVDPYYVDNVSGVTGLQHWISVQSFCCIVAALDMFLRKFPRHELERLRACTLGSQYKDCVMIGSINHVARTLSTTPGGVFKYIFNREAAEEAERIYSGGEGVEKSKNDSYFQYMRDFSLVAKTAYSASAYPNFYNWIVSIPKQRLCPWRIVAIQKRPSSQGV</sequence>
<dbReference type="AlphaFoldDB" id="A0A0R3PS56"/>
<comment type="subcellular location">
    <subcellularLocation>
        <location evidence="1">Host cytoplasm</location>
    </subcellularLocation>
    <subcellularLocation>
        <location evidence="2">Virion</location>
    </subcellularLocation>
</comment>
<dbReference type="Pfam" id="PF00945">
    <property type="entry name" value="Rhabdo_ncap"/>
    <property type="match status" value="1"/>
</dbReference>
<evidence type="ECO:0000256" key="3">
    <source>
        <dbReference type="ARBA" id="ARBA00022884"/>
    </source>
</evidence>
<dbReference type="InterPro" id="IPR000448">
    <property type="entry name" value="Rhabdo_ncapsid"/>
</dbReference>
<dbReference type="Proteomes" id="UP000267027">
    <property type="component" value="Unassembled WGS sequence"/>
</dbReference>
<evidence type="ECO:0000313" key="9">
    <source>
        <dbReference type="WBParaSite" id="ACOC_0000842901-mRNA-1"/>
    </source>
</evidence>
<dbReference type="InterPro" id="IPR023330">
    <property type="entry name" value="Rhabdovirus_ncapsid_N"/>
</dbReference>
<dbReference type="GO" id="GO:1990904">
    <property type="term" value="C:ribonucleoprotein complex"/>
    <property type="evidence" value="ECO:0007669"/>
    <property type="project" value="UniProtKB-KW"/>
</dbReference>
<evidence type="ECO:0000256" key="5">
    <source>
        <dbReference type="ARBA" id="ARBA00023274"/>
    </source>
</evidence>
<reference evidence="7 8" key="2">
    <citation type="submission" date="2018-11" db="EMBL/GenBank/DDBJ databases">
        <authorList>
            <consortium name="Pathogen Informatics"/>
        </authorList>
    </citation>
    <scope>NUCLEOTIDE SEQUENCE [LARGE SCALE GENOMIC DNA]</scope>
    <source>
        <strain evidence="7 8">Costa Rica</strain>
    </source>
</reference>
<gene>
    <name evidence="7" type="ORF">ACOC_LOCUS8430</name>
</gene>
<evidence type="ECO:0000256" key="2">
    <source>
        <dbReference type="ARBA" id="ARBA00004328"/>
    </source>
</evidence>
<name>A0A0R3PS56_ANGCS</name>
<dbReference type="GO" id="GO:0030430">
    <property type="term" value="C:host cell cytoplasm"/>
    <property type="evidence" value="ECO:0007669"/>
    <property type="project" value="UniProtKB-SubCell"/>
</dbReference>
<dbReference type="EMBL" id="UYYA01004156">
    <property type="protein sequence ID" value="VDM60015.1"/>
    <property type="molecule type" value="Genomic_DNA"/>
</dbReference>